<evidence type="ECO:0000313" key="10">
    <source>
        <dbReference type="Proteomes" id="UP000199608"/>
    </source>
</evidence>
<feature type="active site" description="Tele-phosphohistidine intermediate" evidence="6">
    <location>
        <position position="24"/>
    </location>
</feature>
<evidence type="ECO:0000313" key="9">
    <source>
        <dbReference type="EMBL" id="SDU59607.1"/>
    </source>
</evidence>
<dbReference type="EC" id="5.4.2.11" evidence="2"/>
<evidence type="ECO:0000256" key="3">
    <source>
        <dbReference type="ARBA" id="ARBA00022432"/>
    </source>
</evidence>
<dbReference type="SUPFAM" id="SSF53254">
    <property type="entry name" value="Phosphoglycerate mutase-like"/>
    <property type="match status" value="1"/>
</dbReference>
<dbReference type="InterPro" id="IPR013078">
    <property type="entry name" value="His_Pase_superF_clade-1"/>
</dbReference>
<dbReference type="InterPro" id="IPR005952">
    <property type="entry name" value="Phosphogly_mut1"/>
</dbReference>
<dbReference type="Proteomes" id="UP000199608">
    <property type="component" value="Unassembled WGS sequence"/>
</dbReference>
<dbReference type="GO" id="GO:0006096">
    <property type="term" value="P:glycolytic process"/>
    <property type="evidence" value="ECO:0007669"/>
    <property type="project" value="UniProtKB-KW"/>
</dbReference>
<feature type="binding site" evidence="7">
    <location>
        <position position="73"/>
    </location>
    <ligand>
        <name>substrate</name>
    </ligand>
</feature>
<dbReference type="AlphaFoldDB" id="A0A1H2JT81"/>
<gene>
    <name evidence="9" type="ORF">SAMN04487931_11543</name>
</gene>
<name>A0A1H2JT81_9BACT</name>
<dbReference type="RefSeq" id="WP_245743191.1">
    <property type="nucleotide sequence ID" value="NZ_FNLL01000015.1"/>
</dbReference>
<evidence type="ECO:0000256" key="4">
    <source>
        <dbReference type="ARBA" id="ARBA00023152"/>
    </source>
</evidence>
<organism evidence="9 10">
    <name type="scientific">Desulfobacula phenolica</name>
    <dbReference type="NCBI Taxonomy" id="90732"/>
    <lineage>
        <taxon>Bacteria</taxon>
        <taxon>Pseudomonadati</taxon>
        <taxon>Thermodesulfobacteriota</taxon>
        <taxon>Desulfobacteria</taxon>
        <taxon>Desulfobacterales</taxon>
        <taxon>Desulfobacteraceae</taxon>
        <taxon>Desulfobacula</taxon>
    </lineage>
</organism>
<keyword evidence="10" id="KW-1185">Reference proteome</keyword>
<dbReference type="Pfam" id="PF00300">
    <property type="entry name" value="His_Phos_1"/>
    <property type="match status" value="1"/>
</dbReference>
<protein>
    <recommendedName>
        <fullName evidence="2">phosphoglycerate mutase (2,3-diphosphoglycerate-dependent)</fullName>
        <ecNumber evidence="2">5.4.2.11</ecNumber>
    </recommendedName>
</protein>
<comment type="similarity">
    <text evidence="1">Belongs to the phosphoglycerate mutase family. BPG-dependent PGAM subfamily.</text>
</comment>
<feature type="active site" description="Proton donor/acceptor" evidence="6">
    <location>
        <position position="95"/>
    </location>
</feature>
<evidence type="ECO:0000256" key="5">
    <source>
        <dbReference type="ARBA" id="ARBA00023235"/>
    </source>
</evidence>
<dbReference type="Gene3D" id="3.40.50.1240">
    <property type="entry name" value="Phosphoglycerate mutase-like"/>
    <property type="match status" value="1"/>
</dbReference>
<accession>A0A1H2JT81</accession>
<evidence type="ECO:0000256" key="1">
    <source>
        <dbReference type="ARBA" id="ARBA00006717"/>
    </source>
</evidence>
<feature type="site" description="Transition state stabilizer" evidence="8">
    <location>
        <position position="162"/>
    </location>
</feature>
<evidence type="ECO:0000256" key="8">
    <source>
        <dbReference type="PIRSR" id="PIRSR613078-3"/>
    </source>
</evidence>
<proteinExistence type="inferred from homology"/>
<evidence type="ECO:0000256" key="7">
    <source>
        <dbReference type="PIRSR" id="PIRSR613078-2"/>
    </source>
</evidence>
<dbReference type="PANTHER" id="PTHR11931">
    <property type="entry name" value="PHOSPHOGLYCERATE MUTASE"/>
    <property type="match status" value="1"/>
</dbReference>
<keyword evidence="4" id="KW-0324">Glycolysis</keyword>
<keyword evidence="3" id="KW-0312">Gluconeogenesis</keyword>
<dbReference type="PIRSF" id="PIRSF000709">
    <property type="entry name" value="6PFK_2-Ptase"/>
    <property type="match status" value="1"/>
</dbReference>
<dbReference type="EMBL" id="FNLL01000015">
    <property type="protein sequence ID" value="SDU59607.1"/>
    <property type="molecule type" value="Genomic_DNA"/>
</dbReference>
<sequence>MKNLPENPFEKLSHPDPLIFLLRHGRIKGHETKRFIGATDVELDPMGIDQALYWKKAFSSLNFEAVHSSSLQRCTRTAELIANDKKIITSPALNEINMGKWDGCSFDQIKQQSAKEFEKRGKNLDTYKTPGGESFHDTSCRAVPYFKDCATTLKNNILFVTHAGVIRVILCHLLGIKLADLFQIKISYAQLFVIQPDLPS</sequence>
<dbReference type="InterPro" id="IPR029033">
    <property type="entry name" value="His_PPase_superfam"/>
</dbReference>
<dbReference type="CDD" id="cd07067">
    <property type="entry name" value="HP_PGM_like"/>
    <property type="match status" value="1"/>
</dbReference>
<evidence type="ECO:0000256" key="6">
    <source>
        <dbReference type="PIRSR" id="PIRSR613078-1"/>
    </source>
</evidence>
<evidence type="ECO:0000256" key="2">
    <source>
        <dbReference type="ARBA" id="ARBA00012028"/>
    </source>
</evidence>
<keyword evidence="5" id="KW-0413">Isomerase</keyword>
<reference evidence="10" key="1">
    <citation type="submission" date="2016-10" db="EMBL/GenBank/DDBJ databases">
        <authorList>
            <person name="Varghese N."/>
            <person name="Submissions S."/>
        </authorList>
    </citation>
    <scope>NUCLEOTIDE SEQUENCE [LARGE SCALE GENOMIC DNA]</scope>
    <source>
        <strain evidence="10">DSM 3384</strain>
    </source>
</reference>
<dbReference type="SMART" id="SM00855">
    <property type="entry name" value="PGAM"/>
    <property type="match status" value="1"/>
</dbReference>
<dbReference type="GO" id="GO:0006094">
    <property type="term" value="P:gluconeogenesis"/>
    <property type="evidence" value="ECO:0007669"/>
    <property type="project" value="UniProtKB-KW"/>
</dbReference>
<dbReference type="GO" id="GO:0004619">
    <property type="term" value="F:phosphoglycerate mutase activity"/>
    <property type="evidence" value="ECO:0007669"/>
    <property type="project" value="UniProtKB-EC"/>
</dbReference>